<evidence type="ECO:0000313" key="1">
    <source>
        <dbReference type="EMBL" id="CAH3173106.1"/>
    </source>
</evidence>
<proteinExistence type="predicted"/>
<reference evidence="1 2" key="1">
    <citation type="submission" date="2022-05" db="EMBL/GenBank/DDBJ databases">
        <authorList>
            <consortium name="Genoscope - CEA"/>
            <person name="William W."/>
        </authorList>
    </citation>
    <scope>NUCLEOTIDE SEQUENCE [LARGE SCALE GENOMIC DNA]</scope>
</reference>
<comment type="caution">
    <text evidence="1">The sequence shown here is derived from an EMBL/GenBank/DDBJ whole genome shotgun (WGS) entry which is preliminary data.</text>
</comment>
<organism evidence="1 2">
    <name type="scientific">Porites lobata</name>
    <dbReference type="NCBI Taxonomy" id="104759"/>
    <lineage>
        <taxon>Eukaryota</taxon>
        <taxon>Metazoa</taxon>
        <taxon>Cnidaria</taxon>
        <taxon>Anthozoa</taxon>
        <taxon>Hexacorallia</taxon>
        <taxon>Scleractinia</taxon>
        <taxon>Fungiina</taxon>
        <taxon>Poritidae</taxon>
        <taxon>Porites</taxon>
    </lineage>
</organism>
<dbReference type="Proteomes" id="UP001159405">
    <property type="component" value="Unassembled WGS sequence"/>
</dbReference>
<evidence type="ECO:0000313" key="2">
    <source>
        <dbReference type="Proteomes" id="UP001159405"/>
    </source>
</evidence>
<sequence>MRVKTVKPPERQIDPFAKDESHLENIVTKAVMPGYIKKGRLTREEISHAFFDTFVQEKMLRPHKKGASQNPSSRPVVMFDAIAAVQSMGKPSRKGMCQKRLVTYRAVIYKIAVDAVIGKTTMKDLLSCNQNKEANSSSA</sequence>
<accession>A0ABN8R2M4</accession>
<gene>
    <name evidence="1" type="ORF">PLOB_00013378</name>
</gene>
<name>A0ABN8R2M4_9CNID</name>
<protein>
    <submittedName>
        <fullName evidence="1">Uncharacterized protein</fullName>
    </submittedName>
</protein>
<keyword evidence="2" id="KW-1185">Reference proteome</keyword>
<dbReference type="EMBL" id="CALNXK010000178">
    <property type="protein sequence ID" value="CAH3173106.1"/>
    <property type="molecule type" value="Genomic_DNA"/>
</dbReference>